<gene>
    <name evidence="4" type="ORF">BACWE_41060</name>
    <name evidence="3" type="ORF">BW900_26960</name>
    <name evidence="5" type="ORF">I6G81_01435</name>
</gene>
<accession>A0A0B5RVR8</accession>
<feature type="compositionally biased region" description="Basic and acidic residues" evidence="1">
    <location>
        <begin position="12"/>
        <end position="34"/>
    </location>
</feature>
<dbReference type="EMBL" id="CP065876">
    <property type="protein sequence ID" value="QQA13572.1"/>
    <property type="molecule type" value="Genomic_DNA"/>
</dbReference>
<feature type="transmembrane region" description="Helical" evidence="2">
    <location>
        <begin position="38"/>
        <end position="56"/>
    </location>
</feature>
<name>A0A0B5RVR8_BACMY</name>
<accession>A0A1S9T0B0</accession>
<keyword evidence="8" id="KW-1185">Reference proteome</keyword>
<proteinExistence type="predicted"/>
<dbReference type="Proteomes" id="UP000190696">
    <property type="component" value="Unassembled WGS sequence"/>
</dbReference>
<evidence type="ECO:0000313" key="6">
    <source>
        <dbReference type="Proteomes" id="UP000190696"/>
    </source>
</evidence>
<evidence type="ECO:0000256" key="2">
    <source>
        <dbReference type="SAM" id="Phobius"/>
    </source>
</evidence>
<geneLocation type="plasmid" evidence="5 8">
    <name>unnamed2</name>
</geneLocation>
<reference evidence="4 7" key="1">
    <citation type="submission" date="2016-10" db="EMBL/GenBank/DDBJ databases">
        <title>Genome Sequence of Bacillus weihenstephanensis GM6LP.</title>
        <authorList>
            <person name="Poehlein A."/>
            <person name="Wemheuer F."/>
            <person name="Hollensteiner J."/>
            <person name="Wemheuer B."/>
        </authorList>
    </citation>
    <scope>NUCLEOTIDE SEQUENCE [LARGE SCALE GENOMIC DNA]</scope>
    <source>
        <strain evidence="4 7">GM6LP</strain>
    </source>
</reference>
<organism evidence="3 6">
    <name type="scientific">Bacillus mycoides</name>
    <dbReference type="NCBI Taxonomy" id="1405"/>
    <lineage>
        <taxon>Bacteria</taxon>
        <taxon>Bacillati</taxon>
        <taxon>Bacillota</taxon>
        <taxon>Bacilli</taxon>
        <taxon>Bacillales</taxon>
        <taxon>Bacillaceae</taxon>
        <taxon>Bacillus</taxon>
        <taxon>Bacillus cereus group</taxon>
    </lineage>
</organism>
<feature type="transmembrane region" description="Helical" evidence="2">
    <location>
        <begin position="68"/>
        <end position="86"/>
    </location>
</feature>
<protein>
    <submittedName>
        <fullName evidence="3">Uncharacterized protein</fullName>
    </submittedName>
</protein>
<dbReference type="Proteomes" id="UP000596196">
    <property type="component" value="Plasmid unnamed2"/>
</dbReference>
<evidence type="ECO:0000313" key="3">
    <source>
        <dbReference type="EMBL" id="OOR03454.1"/>
    </source>
</evidence>
<dbReference type="EMBL" id="MKZQ01000048">
    <property type="protein sequence ID" value="PJN69053.1"/>
    <property type="molecule type" value="Genomic_DNA"/>
</dbReference>
<dbReference type="EMBL" id="MUAI01000043">
    <property type="protein sequence ID" value="OOR03454.1"/>
    <property type="molecule type" value="Genomic_DNA"/>
</dbReference>
<evidence type="ECO:0000313" key="5">
    <source>
        <dbReference type="EMBL" id="QQA13572.1"/>
    </source>
</evidence>
<keyword evidence="2" id="KW-0472">Membrane</keyword>
<dbReference type="Proteomes" id="UP000236165">
    <property type="component" value="Unassembled WGS sequence"/>
</dbReference>
<dbReference type="RefSeq" id="WP_002191605.1">
    <property type="nucleotide sequence ID" value="NZ_CP009691.1"/>
</dbReference>
<keyword evidence="2" id="KW-1133">Transmembrane helix</keyword>
<evidence type="ECO:0000256" key="1">
    <source>
        <dbReference type="SAM" id="MobiDB-lite"/>
    </source>
</evidence>
<keyword evidence="5" id="KW-0614">Plasmid</keyword>
<evidence type="ECO:0000313" key="8">
    <source>
        <dbReference type="Proteomes" id="UP000596196"/>
    </source>
</evidence>
<sequence length="88" mass="9949">MNHRRKKKKNPIHAEKVPNRVERIGKEEKPKEEQSNKFVDILLGILLFPLIIWAVLEGSRGKLSKKATLVVVSVIVFILVGVVIIGNK</sequence>
<reference evidence="5 8" key="3">
    <citation type="submission" date="2020-12" db="EMBL/GenBank/DDBJ databases">
        <title>FDA dAtabase for Regulatory Grade micrObial Sequences (FDA-ARGOS): Supporting development and validation of Infectious Disease Dx tests.</title>
        <authorList>
            <person name="Nelson B."/>
            <person name="Plummer A."/>
            <person name="Tallon L."/>
            <person name="Sadzewicz L."/>
            <person name="Zhao X."/>
            <person name="Boylan J."/>
            <person name="Ott S."/>
            <person name="Bowen H."/>
            <person name="Vavikolanu K."/>
            <person name="Mehta A."/>
            <person name="Aluvathingal J."/>
            <person name="Nadendla S."/>
            <person name="Myers T."/>
            <person name="Yan Y."/>
            <person name="Sichtig H."/>
        </authorList>
    </citation>
    <scope>NUCLEOTIDE SEQUENCE [LARGE SCALE GENOMIC DNA]</scope>
    <source>
        <strain evidence="5 8">FDAARGOS_924</strain>
        <plasmid evidence="5 8">unnamed2</plasmid>
    </source>
</reference>
<dbReference type="KEGG" id="bmyo:BG05_5459"/>
<reference evidence="3 6" key="2">
    <citation type="submission" date="2017-01" db="EMBL/GenBank/DDBJ databases">
        <title>Bacillus cereus isolates.</title>
        <authorList>
            <person name="Beno S.M."/>
        </authorList>
    </citation>
    <scope>NUCLEOTIDE SEQUENCE [LARGE SCALE GENOMIC DNA]</scope>
    <source>
        <strain evidence="3 6">FSL W7-1108</strain>
    </source>
</reference>
<feature type="region of interest" description="Disordered" evidence="1">
    <location>
        <begin position="1"/>
        <end position="34"/>
    </location>
</feature>
<dbReference type="AlphaFoldDB" id="A0A0B5RVR8"/>
<evidence type="ECO:0000313" key="7">
    <source>
        <dbReference type="Proteomes" id="UP000236165"/>
    </source>
</evidence>
<keyword evidence="2" id="KW-0812">Transmembrane</keyword>
<evidence type="ECO:0000313" key="4">
    <source>
        <dbReference type="EMBL" id="PJN69053.1"/>
    </source>
</evidence>
<feature type="compositionally biased region" description="Basic residues" evidence="1">
    <location>
        <begin position="1"/>
        <end position="11"/>
    </location>
</feature>